<keyword evidence="4" id="KW-0732">Signal</keyword>
<evidence type="ECO:0000256" key="3">
    <source>
        <dbReference type="ARBA" id="ARBA00022679"/>
    </source>
</evidence>
<feature type="domain" description="AlgX/AlgJ SGNH hydrolase-like" evidence="7">
    <location>
        <begin position="90"/>
        <end position="264"/>
    </location>
</feature>
<evidence type="ECO:0000313" key="9">
    <source>
        <dbReference type="Proteomes" id="UP000469724"/>
    </source>
</evidence>
<dbReference type="GO" id="GO:0042597">
    <property type="term" value="C:periplasmic space"/>
    <property type="evidence" value="ECO:0007669"/>
    <property type="project" value="UniProtKB-SubCell"/>
</dbReference>
<comment type="caution">
    <text evidence="8">The sequence shown here is derived from an EMBL/GenBank/DDBJ whole genome shotgun (WGS) entry which is preliminary data.</text>
</comment>
<dbReference type="EMBL" id="JAAGRQ010000033">
    <property type="protein sequence ID" value="NDY56971.1"/>
    <property type="molecule type" value="Genomic_DNA"/>
</dbReference>
<dbReference type="AlphaFoldDB" id="A0A7K3NLA9"/>
<evidence type="ECO:0000256" key="4">
    <source>
        <dbReference type="ARBA" id="ARBA00022729"/>
    </source>
</evidence>
<reference evidence="8 9" key="1">
    <citation type="submission" date="2020-02" db="EMBL/GenBank/DDBJ databases">
        <title>Comparative genomics of sulfur disproportionating microorganisms.</title>
        <authorList>
            <person name="Ward L.M."/>
            <person name="Bertran E."/>
            <person name="Johnston D.T."/>
        </authorList>
    </citation>
    <scope>NUCLEOTIDE SEQUENCE [LARGE SCALE GENOMIC DNA]</scope>
    <source>
        <strain evidence="8 9">DSM 3696</strain>
    </source>
</reference>
<keyword evidence="9" id="KW-1185">Reference proteome</keyword>
<evidence type="ECO:0000313" key="8">
    <source>
        <dbReference type="EMBL" id="NDY56971.1"/>
    </source>
</evidence>
<evidence type="ECO:0000256" key="5">
    <source>
        <dbReference type="ARBA" id="ARBA00022764"/>
    </source>
</evidence>
<evidence type="ECO:0000256" key="1">
    <source>
        <dbReference type="ARBA" id="ARBA00004418"/>
    </source>
</evidence>
<dbReference type="UniPathway" id="UPA00286"/>
<evidence type="ECO:0000259" key="7">
    <source>
        <dbReference type="Pfam" id="PF16822"/>
    </source>
</evidence>
<proteinExistence type="predicted"/>
<keyword evidence="3" id="KW-0808">Transferase</keyword>
<dbReference type="GO" id="GO:0016740">
    <property type="term" value="F:transferase activity"/>
    <property type="evidence" value="ECO:0007669"/>
    <property type="project" value="UniProtKB-KW"/>
</dbReference>
<name>A0A7K3NLA9_9BACT</name>
<evidence type="ECO:0000256" key="2">
    <source>
        <dbReference type="ARBA" id="ARBA00005182"/>
    </source>
</evidence>
<dbReference type="Pfam" id="PF16822">
    <property type="entry name" value="ALGX"/>
    <property type="match status" value="1"/>
</dbReference>
<keyword evidence="5" id="KW-0574">Periplasm</keyword>
<organism evidence="8 9">
    <name type="scientific">Desulfolutivibrio sulfodismutans</name>
    <dbReference type="NCBI Taxonomy" id="63561"/>
    <lineage>
        <taxon>Bacteria</taxon>
        <taxon>Pseudomonadati</taxon>
        <taxon>Thermodesulfobacteriota</taxon>
        <taxon>Desulfovibrionia</taxon>
        <taxon>Desulfovibrionales</taxon>
        <taxon>Desulfovibrionaceae</taxon>
        <taxon>Desulfolutivibrio</taxon>
    </lineage>
</organism>
<comment type="subcellular location">
    <subcellularLocation>
        <location evidence="1">Periplasm</location>
    </subcellularLocation>
</comment>
<gene>
    <name evidence="8" type="ORF">G3N56_09480</name>
</gene>
<protein>
    <recommendedName>
        <fullName evidence="7">AlgX/AlgJ SGNH hydrolase-like domain-containing protein</fullName>
    </recommendedName>
</protein>
<dbReference type="GO" id="GO:0042121">
    <property type="term" value="P:alginic acid biosynthetic process"/>
    <property type="evidence" value="ECO:0007669"/>
    <property type="project" value="UniProtKB-UniPathway"/>
</dbReference>
<dbReference type="RefSeq" id="WP_163302019.1">
    <property type="nucleotide sequence ID" value="NZ_JAAGRQ010000033.1"/>
</dbReference>
<keyword evidence="6" id="KW-0016">Alginate biosynthesis</keyword>
<accession>A0A7K3NLA9</accession>
<dbReference type="CDD" id="cd14440">
    <property type="entry name" value="AlgX_N_like_3"/>
    <property type="match status" value="1"/>
</dbReference>
<dbReference type="Proteomes" id="UP000469724">
    <property type="component" value="Unassembled WGS sequence"/>
</dbReference>
<comment type="pathway">
    <text evidence="2">Glycan biosynthesis; alginate biosynthesis.</text>
</comment>
<dbReference type="InterPro" id="IPR031811">
    <property type="entry name" value="ALGX/ALGJ_SGNH-like"/>
</dbReference>
<sequence length="391" mass="44033">MVLSIVIFSALILAPGTSELLRRGRVTAVAESGMEGLPPLDAAPETWVRVFNALRGGYLEKHFGLRGRLITWYNYVNAFLLKSSQDNNPVVMGRDKWLFLSQDGPDRNILEDFRTTRPLPEAKMRRVLEVLTARRDWCASRGIAYLVVVAPNKNTVYPEKLPEAFTRPVEDSHLDQLLRYLADHAALDVVDLRPALAAAKKEHQVFYAMDSHWNAHGAFAAYREIMRHVTPLFPNIRPFGPGDYTPVEYAGLPGDLAFLLGLQDYLPEPRVLYVNAAGGAKARGTNYPASTNPGYFQPLVASEIAGPAGEGLPRAVFFHDSFFWELMPFLAEHFRFAVYAWMNPQTEMEPRYFDTELIEREQADIVVEEFTERYFVPSARPLQSKGPSGSP</sequence>
<evidence type="ECO:0000256" key="6">
    <source>
        <dbReference type="ARBA" id="ARBA00022841"/>
    </source>
</evidence>